<evidence type="ECO:0000313" key="2">
    <source>
        <dbReference type="EMBL" id="QAA31251.1"/>
    </source>
</evidence>
<organism evidence="2 3">
    <name type="scientific">Clostridium manihotivorum</name>
    <dbReference type="NCBI Taxonomy" id="2320868"/>
    <lineage>
        <taxon>Bacteria</taxon>
        <taxon>Bacillati</taxon>
        <taxon>Bacillota</taxon>
        <taxon>Clostridia</taxon>
        <taxon>Eubacteriales</taxon>
        <taxon>Clostridiaceae</taxon>
        <taxon>Clostridium</taxon>
    </lineage>
</organism>
<gene>
    <name evidence="2" type="ORF">C1I91_06095</name>
</gene>
<reference evidence="2 3" key="1">
    <citation type="submission" date="2018-01" db="EMBL/GenBank/DDBJ databases">
        <title>Genome Sequencing and Assembly of Anaerobacter polyendosporus strain CT4.</title>
        <authorList>
            <person name="Tachaapaikoon C."/>
            <person name="Sutheeworapong S."/>
            <person name="Jenjaroenpun P."/>
            <person name="Wongsurawat T."/>
            <person name="Nookeaw I."/>
            <person name="Cheawchanlertfa P."/>
            <person name="Kosugi A."/>
            <person name="Cheevadhanarak S."/>
            <person name="Ratanakhanokchai K."/>
        </authorList>
    </citation>
    <scope>NUCLEOTIDE SEQUENCE [LARGE SCALE GENOMIC DNA]</scope>
    <source>
        <strain evidence="2 3">CT4</strain>
    </source>
</reference>
<dbReference type="AlphaFoldDB" id="A0A3R5QSF7"/>
<dbReference type="InterPro" id="IPR010572">
    <property type="entry name" value="Tail_dom"/>
</dbReference>
<evidence type="ECO:0000259" key="1">
    <source>
        <dbReference type="Pfam" id="PF06605"/>
    </source>
</evidence>
<dbReference type="NCBIfam" id="TIGR01665">
    <property type="entry name" value="put_anti_recept"/>
    <property type="match status" value="1"/>
</dbReference>
<sequence length="889" mass="98406">MIIVYGNMETDFNNNGLAVLDAPIRAQVEERINGLYTIELEYPFDERGKYLNIAEDNIIKAPTPQGDQLFRIYQIATTLYSIIAYGRHIFYDLLDNFIEDARPESQNGAAALDWILSHTQYPHSFKCMSDIGTVGTAYYVRKNPVDCLIGDMDNSFIKVWGGEIVRDNFNIQMLSARGTDRGVSIAYGKNLKSIEKQLLLDDVVTRVMPTGLDDKNQTLILPEKYIDSPNINAYAHPKIREFHFQDITVSDTLTIDQAYNALRQKVSDLFNINKVDIPGINYKVDFQELSQTEEYKDYAQLQRVYLGDTVTIKVENPKIDVKAKMLSYKYDCILESYDEVELGNFFKPSTADTFNSLNNSVSQIGNTIETQKSDLLKAMEVATQILTGVQGGYVYYKRDAGGQPQEIYIMDSPSPSTAQKCLRMNYEGIGGSKTGINGPFTLGMLIDGTINASVITTGQLSAELIKAGYLRSKDGSTWINMDNGTFSFGGKINWDGSNFTISADTIKAAMGVTGVTNLIKNSNFKLGFSNWWFYGAESGGNWYLGPMLDGRYRGFYPTTLGKSTAIYQSIHNKDNLTMSKNTDYYFSCVLRAESATKGASCGIEIWNNGNAVNYIDFGGVNADGRKLVQCDFKITNDFDEIKFKVTHYGVTDYSGAYVTFVGDLMLASGSNYVPWCPSPDEIHTVNVDVSSSDGLVVRNGNISIRNNNNVEVFKGDINGNLNILGDFTIGGQGGDTAYHTKDCSKWSKPDGKYALMNASGAFINNGGGERPIKSLDYGVVRPGVKNGSTTTIVLPPDFQGMGINQDFTVICSYGNIDSSAWAQQNKDAVRTIFVNLLSWNRDTRELVVQPCLQKIGIETKTMWGWDANTTTPGNTIGEGAIDVIVVARI</sequence>
<dbReference type="Proteomes" id="UP000286268">
    <property type="component" value="Chromosome"/>
</dbReference>
<dbReference type="Gene3D" id="2.60.120.260">
    <property type="entry name" value="Galactose-binding domain-like"/>
    <property type="match status" value="1"/>
</dbReference>
<dbReference type="EMBL" id="CP025746">
    <property type="protein sequence ID" value="QAA31251.1"/>
    <property type="molecule type" value="Genomic_DNA"/>
</dbReference>
<evidence type="ECO:0000313" key="3">
    <source>
        <dbReference type="Proteomes" id="UP000286268"/>
    </source>
</evidence>
<accession>A0A3R5QSF7</accession>
<keyword evidence="3" id="KW-1185">Reference proteome</keyword>
<name>A0A3R5QSF7_9CLOT</name>
<dbReference type="OrthoDB" id="4387735at2"/>
<feature type="domain" description="Tail spike" evidence="1">
    <location>
        <begin position="90"/>
        <end position="347"/>
    </location>
</feature>
<dbReference type="Pfam" id="PF06605">
    <property type="entry name" value="Prophage_tail"/>
    <property type="match status" value="1"/>
</dbReference>
<dbReference type="KEGG" id="cmah:C1I91_06095"/>
<protein>
    <recommendedName>
        <fullName evidence="1">Tail spike domain-containing protein</fullName>
    </recommendedName>
</protein>
<dbReference type="RefSeq" id="WP_128212033.1">
    <property type="nucleotide sequence ID" value="NZ_CP025746.1"/>
</dbReference>
<proteinExistence type="predicted"/>
<dbReference type="InterPro" id="IPR007119">
    <property type="entry name" value="Phage_tail_spike_N"/>
</dbReference>